<accession>A0A1Y1YKA3</accession>
<feature type="signal peptide" evidence="1">
    <location>
        <begin position="1"/>
        <end position="19"/>
    </location>
</feature>
<dbReference type="EMBL" id="MCFE01000116">
    <property type="protein sequence ID" value="ORX98273.1"/>
    <property type="molecule type" value="Genomic_DNA"/>
</dbReference>
<feature type="chain" id="PRO_5011001920" evidence="1">
    <location>
        <begin position="20"/>
        <end position="130"/>
    </location>
</feature>
<evidence type="ECO:0000256" key="1">
    <source>
        <dbReference type="SAM" id="SignalP"/>
    </source>
</evidence>
<dbReference type="AlphaFoldDB" id="A0A1Y1YKA3"/>
<comment type="caution">
    <text evidence="2">The sequence shown here is derived from an EMBL/GenBank/DDBJ whole genome shotgun (WGS) entry which is preliminary data.</text>
</comment>
<name>A0A1Y1YKA3_9FUNG</name>
<protein>
    <submittedName>
        <fullName evidence="2">Uncharacterized protein</fullName>
    </submittedName>
</protein>
<reference evidence="2 3" key="1">
    <citation type="submission" date="2016-07" db="EMBL/GenBank/DDBJ databases">
        <title>Pervasive Adenine N6-methylation of Active Genes in Fungi.</title>
        <authorList>
            <consortium name="DOE Joint Genome Institute"/>
            <person name="Mondo S.J."/>
            <person name="Dannebaum R.O."/>
            <person name="Kuo R.C."/>
            <person name="Labutti K."/>
            <person name="Haridas S."/>
            <person name="Kuo A."/>
            <person name="Salamov A."/>
            <person name="Ahrendt S.R."/>
            <person name="Lipzen A."/>
            <person name="Sullivan W."/>
            <person name="Andreopoulos W.B."/>
            <person name="Clum A."/>
            <person name="Lindquist E."/>
            <person name="Daum C."/>
            <person name="Ramamoorthy G.K."/>
            <person name="Gryganskyi A."/>
            <person name="Culley D."/>
            <person name="Magnuson J.K."/>
            <person name="James T.Y."/>
            <person name="O'Malley M.A."/>
            <person name="Stajich J.E."/>
            <person name="Spatafora J.W."/>
            <person name="Visel A."/>
            <person name="Grigoriev I.V."/>
        </authorList>
    </citation>
    <scope>NUCLEOTIDE SEQUENCE [LARGE SCALE GENOMIC DNA]</scope>
    <source>
        <strain evidence="2 3">CBS 931.73</strain>
    </source>
</reference>
<keyword evidence="1" id="KW-0732">Signal</keyword>
<evidence type="ECO:0000313" key="2">
    <source>
        <dbReference type="EMBL" id="ORX98273.1"/>
    </source>
</evidence>
<proteinExistence type="predicted"/>
<evidence type="ECO:0000313" key="3">
    <source>
        <dbReference type="Proteomes" id="UP000193498"/>
    </source>
</evidence>
<gene>
    <name evidence="2" type="ORF">K493DRAFT_349410</name>
</gene>
<sequence>MKFASVLAILAAVSATVDCYPLILETSDSAMDKRDLHDFCGGWFCGHVKREEAPETSEANISTPSIVLAILAAVSATVDCYPLILETSDSAVDKRDLHDFCGGWFCGHVKREEALETSEANISTPSMSVA</sequence>
<dbReference type="Proteomes" id="UP000193498">
    <property type="component" value="Unassembled WGS sequence"/>
</dbReference>
<dbReference type="InParanoid" id="A0A1Y1YKA3"/>
<organism evidence="2 3">
    <name type="scientific">Basidiobolus meristosporus CBS 931.73</name>
    <dbReference type="NCBI Taxonomy" id="1314790"/>
    <lineage>
        <taxon>Eukaryota</taxon>
        <taxon>Fungi</taxon>
        <taxon>Fungi incertae sedis</taxon>
        <taxon>Zoopagomycota</taxon>
        <taxon>Entomophthoromycotina</taxon>
        <taxon>Basidiobolomycetes</taxon>
        <taxon>Basidiobolales</taxon>
        <taxon>Basidiobolaceae</taxon>
        <taxon>Basidiobolus</taxon>
    </lineage>
</organism>
<keyword evidence="3" id="KW-1185">Reference proteome</keyword>